<evidence type="ECO:0000313" key="3">
    <source>
        <dbReference type="Proteomes" id="UP000292003"/>
    </source>
</evidence>
<feature type="compositionally biased region" description="Low complexity" evidence="1">
    <location>
        <begin position="72"/>
        <end position="88"/>
    </location>
</feature>
<dbReference type="SUPFAM" id="SSF63829">
    <property type="entry name" value="Calcium-dependent phosphotriesterase"/>
    <property type="match status" value="1"/>
</dbReference>
<dbReference type="PROSITE" id="PS51318">
    <property type="entry name" value="TAT"/>
    <property type="match status" value="1"/>
</dbReference>
<organism evidence="2 3">
    <name type="scientific">Amycolatopsis suaedae</name>
    <dbReference type="NCBI Taxonomy" id="2510978"/>
    <lineage>
        <taxon>Bacteria</taxon>
        <taxon>Bacillati</taxon>
        <taxon>Actinomycetota</taxon>
        <taxon>Actinomycetes</taxon>
        <taxon>Pseudonocardiales</taxon>
        <taxon>Pseudonocardiaceae</taxon>
        <taxon>Amycolatopsis</taxon>
    </lineage>
</organism>
<feature type="region of interest" description="Disordered" evidence="1">
    <location>
        <begin position="640"/>
        <end position="664"/>
    </location>
</feature>
<dbReference type="OrthoDB" id="9801383at2"/>
<dbReference type="PANTHER" id="PTHR35399">
    <property type="entry name" value="SLR8030 PROTEIN"/>
    <property type="match status" value="1"/>
</dbReference>
<dbReference type="Pfam" id="PF05787">
    <property type="entry name" value="PhoX"/>
    <property type="match status" value="1"/>
</dbReference>
<dbReference type="RefSeq" id="WP_130473860.1">
    <property type="nucleotide sequence ID" value="NZ_SFCC01000002.1"/>
</dbReference>
<sequence>MKLLPLLPGHAPSRAAVTCTYRCGDACLHDAPNTSDNPTFADVLGEVSRRGALRAGAVVALATGGLAAMPAAQAQAPAPDGRPAPGTDFPRVQPNTRDAVVIPEGYEQGIVIRWGDPVLPGAPEFDFGKQTAAAQEKQFGFNCDFAAVLPLDHFGLVNLLVTNHEYTSENFMFTGYDEDNPTEEQVRIAWAAHGLSVVMVTRPFHSGHLRPRMSPFNRRITLHTPFRVTGPAAGSDLLKTPADPSGTLVHGTMNNCAGGVTPWGTILSGEENVNQYFANADLVADETTRRRLARYGIRGKETVRKWERFDSRFDLTKQVNEANRFGWVIELDPHDPNSTPVKHTALGRFKHECANVRVAHDGRVVAYSGDDERFEYIYKFISDKKMKHGDSAHARRHNMTLLDEGTLYVARFTGDSPPAEIDGSGRLPSDGEFDGVGEWIPLAAGKRSFVDGMTAEEVYVFTREAADKVHATKMDRPEDIQAHPRTGRIYCALSNNVERGNPGKEGATEPNPRVNNKHGQVLELEEARGDALALRFSWRLLLVCGDPRSPDTYFAGFPKDQVSPISSPDNVAFDRHGNLWISTDSAGALGINDGLYAVPLEGRRRGDLKLFLTVPKGAETCGPVVQDKIVTVCVQHPGEVDGASADKPVSHWPDGGKSQPRPSVVAVWKPGRHGLSDIGGR</sequence>
<dbReference type="InterPro" id="IPR006311">
    <property type="entry name" value="TAT_signal"/>
</dbReference>
<reference evidence="2 3" key="1">
    <citation type="submission" date="2019-02" db="EMBL/GenBank/DDBJ databases">
        <title>Draft genome sequence of Amycolatopsis sp. 8-3EHSu isolated from roots of Suaeda maritima.</title>
        <authorList>
            <person name="Duangmal K."/>
            <person name="Chantavorakit T."/>
        </authorList>
    </citation>
    <scope>NUCLEOTIDE SEQUENCE [LARGE SCALE GENOMIC DNA]</scope>
    <source>
        <strain evidence="2 3">8-3EHSu</strain>
    </source>
</reference>
<accession>A0A4Q7JEF0</accession>
<feature type="region of interest" description="Disordered" evidence="1">
    <location>
        <begin position="72"/>
        <end position="94"/>
    </location>
</feature>
<evidence type="ECO:0000313" key="2">
    <source>
        <dbReference type="EMBL" id="RZQ65073.1"/>
    </source>
</evidence>
<dbReference type="AlphaFoldDB" id="A0A4Q7JEF0"/>
<proteinExistence type="predicted"/>
<comment type="caution">
    <text evidence="2">The sequence shown here is derived from an EMBL/GenBank/DDBJ whole genome shotgun (WGS) entry which is preliminary data.</text>
</comment>
<protein>
    <submittedName>
        <fullName evidence="2">PhoX family phosphatase</fullName>
    </submittedName>
</protein>
<keyword evidence="3" id="KW-1185">Reference proteome</keyword>
<name>A0A4Q7JEF0_9PSEU</name>
<dbReference type="PANTHER" id="PTHR35399:SF2">
    <property type="entry name" value="DUF839 DOMAIN-CONTAINING PROTEIN"/>
    <property type="match status" value="1"/>
</dbReference>
<evidence type="ECO:0000256" key="1">
    <source>
        <dbReference type="SAM" id="MobiDB-lite"/>
    </source>
</evidence>
<dbReference type="InterPro" id="IPR008557">
    <property type="entry name" value="PhoX"/>
</dbReference>
<dbReference type="EMBL" id="SFCC01000002">
    <property type="protein sequence ID" value="RZQ65073.1"/>
    <property type="molecule type" value="Genomic_DNA"/>
</dbReference>
<dbReference type="Proteomes" id="UP000292003">
    <property type="component" value="Unassembled WGS sequence"/>
</dbReference>
<gene>
    <name evidence="2" type="ORF">EWH70_04000</name>
</gene>